<keyword evidence="3" id="KW-1185">Reference proteome</keyword>
<dbReference type="KEGG" id="vg:41701454"/>
<protein>
    <submittedName>
        <fullName evidence="2">GrBNV gp22-like protein</fullName>
    </submittedName>
</protein>
<reference evidence="2" key="1">
    <citation type="journal article" date="2021" name="Virus">
        <title>The discovery, distribution and diversity of DNA viruses associated with Drosophila melanogaster in Europe.</title>
        <authorList>
            <person name="Wallace M.A."/>
            <person name="Coffman K.A."/>
            <person name="Gilbert C."/>
            <person name="Ravindran S."/>
            <person name="Albery G.F."/>
            <person name="Abbott J."/>
            <person name="Argyridou E."/>
            <person name="Bellosta P."/>
            <person name="Betancourt A.J."/>
            <person name="Colinet H."/>
            <person name="Eric K."/>
            <person name="Glaser-Schmitt A."/>
            <person name="Grath S."/>
            <person name="Jelic M."/>
            <person name="Kankare M."/>
            <person name="Kozeretska I."/>
            <person name="Loeschcke V."/>
            <person name="Montchamp-Moreau C."/>
            <person name="Ometto L."/>
            <person name="Onder B.S."/>
            <person name="Orengo D.J."/>
            <person name="Parsch J."/>
            <person name="Pascual M."/>
            <person name="Patenkovic A."/>
            <person name="Puerma E."/>
            <person name="Ritchie M.G."/>
            <person name="Rota-Stabelli O."/>
            <person name="Schou M.F."/>
            <person name="Serga S.V."/>
            <person name="Stamenkovic-Radak M."/>
            <person name="Tanaskovic M."/>
            <person name="Veselinovic M.S."/>
            <person name="Vieira J."/>
            <person name="Vieira C.P."/>
            <person name="Kapun M."/>
            <person name="Flatt T."/>
            <person name="Gonzalez J."/>
            <person name="Staubach F."/>
            <person name="Obbard D.J."/>
        </authorList>
    </citation>
    <scope>NUCLEOTIDE SEQUENCE</scope>
    <source>
        <strain evidence="2">DrosEU28 Tomelloso 2015</strain>
    </source>
</reference>
<dbReference type="Proteomes" id="UP000289333">
    <property type="component" value="Segment"/>
</dbReference>
<sequence length="528" mass="59657">MAAKKVYSEQVKSKLDELYKTPKDVKNRRAVLNLYDVDITFEKIVNTVKNQPFIKTCQKSSQLDLTGLDFGKIDECISSIVNLPKSKETAVIEMVKVCDFPQVDFLHSGIKTINNQKKFAAPRCIINLSGEKIDARLGVRINTGYIIKINTVEMGKAVQNGKIVDTKKGSQPEIIIIPQIVSKHDGIVQCLYGRDAEDTGLLTINFTTTKELDTSRPLHVVLNAYVVDRSLGIANIYNSESTTDLFKAKDNRTGRSIKNPKTKFVTPSFDTTSINGSLLLDTFDSTKTPSAPFKNQKIKIDNSIVLFTSRKREWCDPKMLTSIGIYNTNSKKHYPGLVIKDLDLDLKHNTHGMAFVKYKLTIFSIESGKTDKYYDCRILNGAFYDVPSYSDFNRDMRKVRSALIDLKKGAEICQSIVDKHAGKYTMNDLLRIFDYDRSINDDSRLAERITYDDERLYNERPAELNCYSLGLYKGLKSLAYQRCSDLFTDEQLKALSMTCSKAIDKTKRPSDDSGNGSNEVEAKRAKLE</sequence>
<dbReference type="OrthoDB" id="5133at10239"/>
<evidence type="ECO:0000256" key="1">
    <source>
        <dbReference type="SAM" id="MobiDB-lite"/>
    </source>
</evidence>
<dbReference type="RefSeq" id="YP_009553413.1">
    <property type="nucleotide sequence ID" value="NC_040789.1"/>
</dbReference>
<evidence type="ECO:0000313" key="3">
    <source>
        <dbReference type="Proteomes" id="UP000289333"/>
    </source>
</evidence>
<dbReference type="GeneID" id="41701454"/>
<name>A0A2H4T2T1_9VIRU</name>
<accession>A0A2H4T2T1</accession>
<feature type="region of interest" description="Disordered" evidence="1">
    <location>
        <begin position="504"/>
        <end position="528"/>
    </location>
</feature>
<dbReference type="EMBL" id="KY457233">
    <property type="protein sequence ID" value="ATY70190.1"/>
    <property type="molecule type" value="Genomic_DNA"/>
</dbReference>
<proteinExistence type="predicted"/>
<evidence type="ECO:0000313" key="2">
    <source>
        <dbReference type="EMBL" id="ATY70190.1"/>
    </source>
</evidence>
<organism evidence="2">
    <name type="scientific">Tomelloso virus</name>
    <dbReference type="NCBI Taxonomy" id="2053981"/>
    <lineage>
        <taxon>Viruses</taxon>
        <taxon>Viruses incertae sedis</taxon>
        <taxon>Naldaviricetes</taxon>
        <taxon>Lefavirales</taxon>
        <taxon>Nudiviridae</taxon>
        <taxon>Alphanudivirus</taxon>
        <taxon>Alphanudivirus alterdromelanogasteris</taxon>
    </lineage>
</organism>